<protein>
    <submittedName>
        <fullName evidence="2">Uncharacterized protein</fullName>
    </submittedName>
</protein>
<keyword evidence="1" id="KW-0812">Transmembrane</keyword>
<accession>A0ABN0UEV3</accession>
<comment type="caution">
    <text evidence="2">The sequence shown here is derived from an EMBL/GenBank/DDBJ whole genome shotgun (WGS) entry which is preliminary data.</text>
</comment>
<sequence length="55" mass="5873">MKTVRRIAGVGVAVASDMLGVTLSGLIYTPLVYTVIHALAERRESRAHAAGLENH</sequence>
<keyword evidence="1" id="KW-0472">Membrane</keyword>
<evidence type="ECO:0000313" key="3">
    <source>
        <dbReference type="Proteomes" id="UP001500657"/>
    </source>
</evidence>
<reference evidence="2 3" key="1">
    <citation type="journal article" date="2019" name="Int. J. Syst. Evol. Microbiol.">
        <title>The Global Catalogue of Microorganisms (GCM) 10K type strain sequencing project: providing services to taxonomists for standard genome sequencing and annotation.</title>
        <authorList>
            <consortium name="The Broad Institute Genomics Platform"/>
            <consortium name="The Broad Institute Genome Sequencing Center for Infectious Disease"/>
            <person name="Wu L."/>
            <person name="Ma J."/>
        </authorList>
    </citation>
    <scope>NUCLEOTIDE SEQUENCE [LARGE SCALE GENOMIC DNA]</scope>
    <source>
        <strain evidence="2 3">JCM 16242</strain>
    </source>
</reference>
<evidence type="ECO:0000256" key="1">
    <source>
        <dbReference type="SAM" id="Phobius"/>
    </source>
</evidence>
<gene>
    <name evidence="2" type="ORF">GCM10009126_12200</name>
</gene>
<name>A0ABN0UEV3_9GAMM</name>
<keyword evidence="1" id="KW-1133">Transmembrane helix</keyword>
<feature type="transmembrane region" description="Helical" evidence="1">
    <location>
        <begin position="7"/>
        <end position="28"/>
    </location>
</feature>
<evidence type="ECO:0000313" key="2">
    <source>
        <dbReference type="EMBL" id="GAA0248260.1"/>
    </source>
</evidence>
<proteinExistence type="predicted"/>
<dbReference type="Proteomes" id="UP001500657">
    <property type="component" value="Unassembled WGS sequence"/>
</dbReference>
<organism evidence="2 3">
    <name type="scientific">Rhodanobacter caeni</name>
    <dbReference type="NCBI Taxonomy" id="657654"/>
    <lineage>
        <taxon>Bacteria</taxon>
        <taxon>Pseudomonadati</taxon>
        <taxon>Pseudomonadota</taxon>
        <taxon>Gammaproteobacteria</taxon>
        <taxon>Lysobacterales</taxon>
        <taxon>Rhodanobacteraceae</taxon>
        <taxon>Rhodanobacter</taxon>
    </lineage>
</organism>
<keyword evidence="3" id="KW-1185">Reference proteome</keyword>
<dbReference type="EMBL" id="BAAAFO010000002">
    <property type="protein sequence ID" value="GAA0248260.1"/>
    <property type="molecule type" value="Genomic_DNA"/>
</dbReference>
<dbReference type="RefSeq" id="WP_343881249.1">
    <property type="nucleotide sequence ID" value="NZ_BAAAFO010000002.1"/>
</dbReference>